<dbReference type="RefSeq" id="WP_005470973.1">
    <property type="nucleotide sequence ID" value="NZ_JH376939.1"/>
</dbReference>
<dbReference type="EMBL" id="ADLY01000020">
    <property type="protein sequence ID" value="EHG29839.1"/>
    <property type="molecule type" value="Genomic_DNA"/>
</dbReference>
<dbReference type="AlphaFoldDB" id="A0AA87FH71"/>
<sequence>MKSQENQNHFGKKQKVLGDSMEVIVSCMNKDSNLYKTMNLSTNAIIINQVKKDAFKYEKINFKGSNIKFFSMPEVGVGLSRNNGLMRAEDEILIIADEDEVFVNGYEDIIKKEYERLNDADMIVFNVRIHQNNKVSERVKKNGRVRKFNSLKYGAVTFTFKRTVFEKKRIYFSQLFGGGTQYGSGEDSLFIMDALKRKCKVYSSTKIIADVYNDCSSWFTGYNQKFFEDKGALYYSLFPNLHFIFSYAFLMRRSFVLEKFTFHEAYKLMLTGAKKFKNN</sequence>
<evidence type="ECO:0008006" key="3">
    <source>
        <dbReference type="Google" id="ProtNLM"/>
    </source>
</evidence>
<dbReference type="InterPro" id="IPR029044">
    <property type="entry name" value="Nucleotide-diphossugar_trans"/>
</dbReference>
<accession>A0AA87FH71</accession>
<dbReference type="Proteomes" id="UP000004393">
    <property type="component" value="Unassembled WGS sequence"/>
</dbReference>
<reference evidence="1 2" key="1">
    <citation type="submission" date="2011-10" db="EMBL/GenBank/DDBJ databases">
        <title>The Genome Sequence of Enterococcus saccharolyticus 30_1.</title>
        <authorList>
            <consortium name="The Broad Institute Genome Sequencing Platform"/>
            <person name="Earl A."/>
            <person name="Ward D."/>
            <person name="Feldgarden M."/>
            <person name="Gevers D."/>
            <person name="Daigneault M."/>
            <person name="Strauss J."/>
            <person name="Allen-Vercoe E."/>
            <person name="Young S.K."/>
            <person name="Zeng Q."/>
            <person name="Gargeya S."/>
            <person name="Fitzgerald M."/>
            <person name="Haas B."/>
            <person name="Abouelleil A."/>
            <person name="Alvarado L."/>
            <person name="Arachchi H.M."/>
            <person name="Berlin A."/>
            <person name="Brown A."/>
            <person name="Chapman S.B."/>
            <person name="Chen Z."/>
            <person name="Dunbar C."/>
            <person name="Freedman E."/>
            <person name="Gearin G."/>
            <person name="Gellesch M."/>
            <person name="Goldberg J."/>
            <person name="Griggs A."/>
            <person name="Gujja S."/>
            <person name="Heiman D."/>
            <person name="Howarth C."/>
            <person name="Larson L."/>
            <person name="Lui A."/>
            <person name="MacDonald P.J.P."/>
            <person name="Montmayeur A."/>
            <person name="Murphy C."/>
            <person name="Neiman D."/>
            <person name="Pearson M."/>
            <person name="Priest M."/>
            <person name="Roberts A."/>
            <person name="Saif S."/>
            <person name="Shea T."/>
            <person name="Shenoy N."/>
            <person name="Sisk P."/>
            <person name="Stolte C."/>
            <person name="Sykes S."/>
            <person name="Wortman J."/>
            <person name="Nusbaum C."/>
            <person name="Birren B."/>
        </authorList>
    </citation>
    <scope>NUCLEOTIDE SEQUENCE [LARGE SCALE GENOMIC DNA]</scope>
    <source>
        <strain evidence="1 2">30_1</strain>
    </source>
</reference>
<keyword evidence="2" id="KW-1185">Reference proteome</keyword>
<evidence type="ECO:0000313" key="1">
    <source>
        <dbReference type="EMBL" id="EHG29839.1"/>
    </source>
</evidence>
<dbReference type="Gene3D" id="3.90.550.10">
    <property type="entry name" value="Spore Coat Polysaccharide Biosynthesis Protein SpsA, Chain A"/>
    <property type="match status" value="1"/>
</dbReference>
<proteinExistence type="predicted"/>
<dbReference type="SUPFAM" id="SSF53448">
    <property type="entry name" value="Nucleotide-diphospho-sugar transferases"/>
    <property type="match status" value="1"/>
</dbReference>
<gene>
    <name evidence="1" type="ORF">HMPREF9478_01007</name>
</gene>
<evidence type="ECO:0000313" key="2">
    <source>
        <dbReference type="Proteomes" id="UP000004393"/>
    </source>
</evidence>
<organism evidence="1 2">
    <name type="scientific">Enterococcus saccharolyticus 30_1</name>
    <dbReference type="NCBI Taxonomy" id="742813"/>
    <lineage>
        <taxon>Bacteria</taxon>
        <taxon>Bacillati</taxon>
        <taxon>Bacillota</taxon>
        <taxon>Bacilli</taxon>
        <taxon>Lactobacillales</taxon>
        <taxon>Enterococcaceae</taxon>
        <taxon>Enterococcus</taxon>
    </lineage>
</organism>
<comment type="caution">
    <text evidence="1">The sequence shown here is derived from an EMBL/GenBank/DDBJ whole genome shotgun (WGS) entry which is preliminary data.</text>
</comment>
<protein>
    <recommendedName>
        <fullName evidence="3">Glycosyltransferase 2-like domain-containing protein</fullName>
    </recommendedName>
</protein>
<name>A0AA87FH71_9ENTE</name>